<accession>A0A7X1NYY5</accession>
<dbReference type="EMBL" id="WBSL01000026">
    <property type="protein sequence ID" value="MPY68400.1"/>
    <property type="molecule type" value="Genomic_DNA"/>
</dbReference>
<sequence>MNRRTPRIPTYRDGYPPHLATAAELEALGLRPGTQEPVALYAFCSPDGGGGTCGLHERAAAVPREQGAS</sequence>
<dbReference type="RefSeq" id="WP_194165425.1">
    <property type="nucleotide sequence ID" value="NZ_WBSL01000026.1"/>
</dbReference>
<evidence type="ECO:0000313" key="1">
    <source>
        <dbReference type="EMBL" id="MPY68400.1"/>
    </source>
</evidence>
<protein>
    <submittedName>
        <fullName evidence="1">Uncharacterized protein</fullName>
    </submittedName>
</protein>
<name>A0A7X1NYY5_9DEIO</name>
<organism evidence="1 2">
    <name type="scientific">Deinococcus terrestris</name>
    <dbReference type="NCBI Taxonomy" id="2651870"/>
    <lineage>
        <taxon>Bacteria</taxon>
        <taxon>Thermotogati</taxon>
        <taxon>Deinococcota</taxon>
        <taxon>Deinococci</taxon>
        <taxon>Deinococcales</taxon>
        <taxon>Deinococcaceae</taxon>
        <taxon>Deinococcus</taxon>
    </lineage>
</organism>
<comment type="caution">
    <text evidence="1">The sequence shown here is derived from an EMBL/GenBank/DDBJ whole genome shotgun (WGS) entry which is preliminary data.</text>
</comment>
<keyword evidence="2" id="KW-1185">Reference proteome</keyword>
<reference evidence="1 2" key="1">
    <citation type="submission" date="2019-10" db="EMBL/GenBank/DDBJ databases">
        <title>Deinococcus sp. isolated from soil.</title>
        <authorList>
            <person name="Li Y."/>
            <person name="Wang J."/>
        </authorList>
    </citation>
    <scope>NUCLEOTIDE SEQUENCE [LARGE SCALE GENOMIC DNA]</scope>
    <source>
        <strain evidence="1 2">SDU3-2</strain>
    </source>
</reference>
<proteinExistence type="predicted"/>
<evidence type="ECO:0000313" key="2">
    <source>
        <dbReference type="Proteomes" id="UP000484842"/>
    </source>
</evidence>
<dbReference type="AlphaFoldDB" id="A0A7X1NYY5"/>
<gene>
    <name evidence="1" type="ORF">F8S09_17245</name>
</gene>
<dbReference type="Proteomes" id="UP000484842">
    <property type="component" value="Unassembled WGS sequence"/>
</dbReference>